<comment type="caution">
    <text evidence="1">The sequence shown here is derived from an EMBL/GenBank/DDBJ whole genome shotgun (WGS) entry which is preliminary data.</text>
</comment>
<dbReference type="KEGG" id="nai:NECAME_01120"/>
<evidence type="ECO:0000313" key="2">
    <source>
        <dbReference type="Proteomes" id="UP001303046"/>
    </source>
</evidence>
<keyword evidence="2" id="KW-1185">Reference proteome</keyword>
<dbReference type="CTD" id="25341164"/>
<name>A0ABR1EUQ2_NECAM</name>
<accession>A0ABR1EUQ2</accession>
<organism evidence="1 2">
    <name type="scientific">Necator americanus</name>
    <name type="common">Human hookworm</name>
    <dbReference type="NCBI Taxonomy" id="51031"/>
    <lineage>
        <taxon>Eukaryota</taxon>
        <taxon>Metazoa</taxon>
        <taxon>Ecdysozoa</taxon>
        <taxon>Nematoda</taxon>
        <taxon>Chromadorea</taxon>
        <taxon>Rhabditida</taxon>
        <taxon>Rhabditina</taxon>
        <taxon>Rhabditomorpha</taxon>
        <taxon>Strongyloidea</taxon>
        <taxon>Ancylostomatidae</taxon>
        <taxon>Bunostominae</taxon>
        <taxon>Necator</taxon>
    </lineage>
</organism>
<dbReference type="EMBL" id="JAVFWL010000006">
    <property type="protein sequence ID" value="KAK6766385.1"/>
    <property type="molecule type" value="Genomic_DNA"/>
</dbReference>
<evidence type="ECO:0000313" key="1">
    <source>
        <dbReference type="EMBL" id="KAK6766385.1"/>
    </source>
</evidence>
<gene>
    <name evidence="1" type="primary">Necator_chrX.g26138</name>
    <name evidence="1" type="ORF">RB195_025972</name>
</gene>
<sequence>MKVFILILAVAIAGSLAFDPVFVDELEDLVPNKQDERELEALDDDDEMIRSTKKEKLDAILARQSEFIQKRFKIEVEREKRRHQEKIEKKIAKAKDPQIKEFWKKIEEIDNDMSLSENDADIKEWELKSKLTPQQRKTLEKD</sequence>
<dbReference type="Proteomes" id="UP001303046">
    <property type="component" value="Unassembled WGS sequence"/>
</dbReference>
<reference evidence="1 2" key="1">
    <citation type="submission" date="2023-08" db="EMBL/GenBank/DDBJ databases">
        <title>A Necator americanus chromosomal reference genome.</title>
        <authorList>
            <person name="Ilik V."/>
            <person name="Petrzelkova K.J."/>
            <person name="Pardy F."/>
            <person name="Fuh T."/>
            <person name="Niatou-Singa F.S."/>
            <person name="Gouil Q."/>
            <person name="Baker L."/>
            <person name="Ritchie M.E."/>
            <person name="Jex A.R."/>
            <person name="Gazzola D."/>
            <person name="Li H."/>
            <person name="Toshio Fujiwara R."/>
            <person name="Zhan B."/>
            <person name="Aroian R.V."/>
            <person name="Pafco B."/>
            <person name="Schwarz E.M."/>
        </authorList>
    </citation>
    <scope>NUCLEOTIDE SEQUENCE [LARGE SCALE GENOMIC DNA]</scope>
    <source>
        <strain evidence="1 2">Aroian</strain>
        <tissue evidence="1">Whole animal</tissue>
    </source>
</reference>
<proteinExistence type="predicted"/>
<protein>
    <submittedName>
        <fullName evidence="1">Uncharacterized protein</fullName>
    </submittedName>
</protein>